<dbReference type="InterPro" id="IPR035979">
    <property type="entry name" value="RBD_domain_sf"/>
</dbReference>
<keyword evidence="1 2" id="KW-0694">RNA-binding</keyword>
<evidence type="ECO:0000313" key="5">
    <source>
        <dbReference type="EMBL" id="JAV04396.1"/>
    </source>
</evidence>
<dbReference type="InterPro" id="IPR012677">
    <property type="entry name" value="Nucleotide-bd_a/b_plait_sf"/>
</dbReference>
<dbReference type="EMBL" id="GFDF01009688">
    <property type="protein sequence ID" value="JAV04396.1"/>
    <property type="molecule type" value="Transcribed_RNA"/>
</dbReference>
<reference evidence="5" key="1">
    <citation type="submission" date="2016-12" db="EMBL/GenBank/DDBJ databases">
        <title>An insight into the sialome and mialome of the sand fly, Nyssomyia neivai.</title>
        <authorList>
            <person name="Sebastian V."/>
            <person name="Goulart T.M."/>
            <person name="Oliveira W."/>
            <person name="Calvo E."/>
            <person name="Oliveira L.F."/>
            <person name="Pinto M.C."/>
            <person name="Rosselino A.M."/>
            <person name="Ribeiro J.M."/>
        </authorList>
    </citation>
    <scope>NUCLEOTIDE SEQUENCE</scope>
</reference>
<feature type="domain" description="RRM" evidence="4">
    <location>
        <begin position="278"/>
        <end position="349"/>
    </location>
</feature>
<dbReference type="InterPro" id="IPR034784">
    <property type="entry name" value="PDIP3_RRM"/>
</dbReference>
<feature type="region of interest" description="Disordered" evidence="3">
    <location>
        <begin position="252"/>
        <end position="275"/>
    </location>
</feature>
<evidence type="ECO:0000256" key="3">
    <source>
        <dbReference type="SAM" id="MobiDB-lite"/>
    </source>
</evidence>
<feature type="region of interest" description="Disordered" evidence="3">
    <location>
        <begin position="78"/>
        <end position="112"/>
    </location>
</feature>
<feature type="region of interest" description="Disordered" evidence="3">
    <location>
        <begin position="191"/>
        <end position="219"/>
    </location>
</feature>
<feature type="region of interest" description="Disordered" evidence="3">
    <location>
        <begin position="23"/>
        <end position="43"/>
    </location>
</feature>
<dbReference type="SUPFAM" id="SSF54928">
    <property type="entry name" value="RNA-binding domain, RBD"/>
    <property type="match status" value="1"/>
</dbReference>
<dbReference type="Pfam" id="PF00076">
    <property type="entry name" value="RRM_1"/>
    <property type="match status" value="1"/>
</dbReference>
<dbReference type="GO" id="GO:0005634">
    <property type="term" value="C:nucleus"/>
    <property type="evidence" value="ECO:0007669"/>
    <property type="project" value="TreeGrafter"/>
</dbReference>
<sequence>MATAMEVDLSLEDIIKKKKITRNPPKNGLGVKNKGVKKAKQVQAKPQIVDARLKIIQKNRSKIRDARDKLSEMARKTDARLKISRKKLPLPPQLGMKMKQGGGGGYGKPKNANRRAFAMPIDSPYIGAPRGYVDHDRVEESDEITLPIEAPVLRRTVSNDHFHQPMHNPGHDWGVDRDPFDLYDLPRRRVPEEPPRAVYPSRQVYPGPSESLSPRKGILRRGGLDSPILERRYIPDENSQLSYEMRTRLERAPDPRASAGMFSRRDPTPSPPPASEGYRIVVSNLHGSVTQNDIMELFEDIGQLMEARLLRPGVAEVVFRGQKDAEQAVDTYHNRQLDGLPMKCVLMSPTMMSGGIKRTTTLSRSINKSPKDALEIDIDALHSVLFRR</sequence>
<dbReference type="PANTHER" id="PTHR19965">
    <property type="entry name" value="RNA AND EXPORT FACTOR BINDING PROTEIN"/>
    <property type="match status" value="1"/>
</dbReference>
<name>A0A1L8DD57_9DIPT</name>
<evidence type="ECO:0000259" key="4">
    <source>
        <dbReference type="PROSITE" id="PS50102"/>
    </source>
</evidence>
<accession>A0A1L8DD57</accession>
<protein>
    <recommendedName>
        <fullName evidence="4">RRM domain-containing protein</fullName>
    </recommendedName>
</protein>
<dbReference type="SMART" id="SM00360">
    <property type="entry name" value="RRM"/>
    <property type="match status" value="1"/>
</dbReference>
<evidence type="ECO:0000256" key="2">
    <source>
        <dbReference type="PROSITE-ProRule" id="PRU00176"/>
    </source>
</evidence>
<dbReference type="InterPro" id="IPR051229">
    <property type="entry name" value="ALYREF_mRNA_export"/>
</dbReference>
<dbReference type="PROSITE" id="PS50102">
    <property type="entry name" value="RRM"/>
    <property type="match status" value="1"/>
</dbReference>
<dbReference type="GO" id="GO:0003729">
    <property type="term" value="F:mRNA binding"/>
    <property type="evidence" value="ECO:0007669"/>
    <property type="project" value="TreeGrafter"/>
</dbReference>
<dbReference type="PANTHER" id="PTHR19965:SF94">
    <property type="entry name" value="FI13061P-RELATED"/>
    <property type="match status" value="1"/>
</dbReference>
<organism evidence="5">
    <name type="scientific">Nyssomyia neivai</name>
    <dbReference type="NCBI Taxonomy" id="330878"/>
    <lineage>
        <taxon>Eukaryota</taxon>
        <taxon>Metazoa</taxon>
        <taxon>Ecdysozoa</taxon>
        <taxon>Arthropoda</taxon>
        <taxon>Hexapoda</taxon>
        <taxon>Insecta</taxon>
        <taxon>Pterygota</taxon>
        <taxon>Neoptera</taxon>
        <taxon>Endopterygota</taxon>
        <taxon>Diptera</taxon>
        <taxon>Nematocera</taxon>
        <taxon>Psychodoidea</taxon>
        <taxon>Psychodidae</taxon>
        <taxon>Nyssomyia</taxon>
    </lineage>
</organism>
<proteinExistence type="predicted"/>
<feature type="compositionally biased region" description="Low complexity" evidence="3">
    <location>
        <begin position="23"/>
        <end position="33"/>
    </location>
</feature>
<dbReference type="InterPro" id="IPR000504">
    <property type="entry name" value="RRM_dom"/>
</dbReference>
<dbReference type="CDD" id="cd12681">
    <property type="entry name" value="RRM_SKAR"/>
    <property type="match status" value="1"/>
</dbReference>
<dbReference type="AlphaFoldDB" id="A0A1L8DD57"/>
<dbReference type="Gene3D" id="3.30.70.330">
    <property type="match status" value="1"/>
</dbReference>
<evidence type="ECO:0000256" key="1">
    <source>
        <dbReference type="ARBA" id="ARBA00022884"/>
    </source>
</evidence>
<dbReference type="GO" id="GO:0006406">
    <property type="term" value="P:mRNA export from nucleus"/>
    <property type="evidence" value="ECO:0007669"/>
    <property type="project" value="TreeGrafter"/>
</dbReference>